<dbReference type="SUPFAM" id="SSF55874">
    <property type="entry name" value="ATPase domain of HSP90 chaperone/DNA topoisomerase II/histidine kinase"/>
    <property type="match status" value="1"/>
</dbReference>
<dbReference type="InterPro" id="IPR005467">
    <property type="entry name" value="His_kinase_dom"/>
</dbReference>
<gene>
    <name evidence="9" type="ORF">BTO13_04700</name>
</gene>
<dbReference type="Pfam" id="PF00512">
    <property type="entry name" value="HisKA"/>
    <property type="match status" value="1"/>
</dbReference>
<dbReference type="PRINTS" id="PR00344">
    <property type="entry name" value="BCTRLSENSOR"/>
</dbReference>
<dbReference type="PROSITE" id="PS50112">
    <property type="entry name" value="PAS"/>
    <property type="match status" value="2"/>
</dbReference>
<dbReference type="SMART" id="SM00388">
    <property type="entry name" value="HisKA"/>
    <property type="match status" value="1"/>
</dbReference>
<dbReference type="Gene3D" id="3.30.565.10">
    <property type="entry name" value="Histidine kinase-like ATPase, C-terminal domain"/>
    <property type="match status" value="1"/>
</dbReference>
<dbReference type="PANTHER" id="PTHR43304">
    <property type="entry name" value="PHYTOCHROME-LIKE PROTEIN CPH1"/>
    <property type="match status" value="1"/>
</dbReference>
<keyword evidence="10" id="KW-1185">Reference proteome</keyword>
<evidence type="ECO:0000256" key="3">
    <source>
        <dbReference type="ARBA" id="ARBA00022553"/>
    </source>
</evidence>
<dbReference type="Gene3D" id="2.10.70.100">
    <property type="match status" value="1"/>
</dbReference>
<dbReference type="PROSITE" id="PS50109">
    <property type="entry name" value="HIS_KIN"/>
    <property type="match status" value="1"/>
</dbReference>
<dbReference type="InterPro" id="IPR013767">
    <property type="entry name" value="PAS_fold"/>
</dbReference>
<dbReference type="SMART" id="SM00091">
    <property type="entry name" value="PAS"/>
    <property type="match status" value="3"/>
</dbReference>
<dbReference type="InterPro" id="IPR000700">
    <property type="entry name" value="PAS-assoc_C"/>
</dbReference>
<keyword evidence="4" id="KW-0808">Transferase</keyword>
<name>A0A2S7WAI6_9FLAO</name>
<evidence type="ECO:0000256" key="5">
    <source>
        <dbReference type="ARBA" id="ARBA00022777"/>
    </source>
</evidence>
<sequence length="1126" mass="131293">MITSQLSSQFLDQSNELIWMVDSNFCLVYANRAYFSFTSDILGDEKKIAETVFSKGFDDHFIKKWKTYYNRAFNGETFEVDEDFFHHQAIDKHELRISFKPIFDDAKKIIAVACQSKESKTSIYQKFESNKLLDTSIDVYCVVNEHDFFTYVSAASYKNWGYLPEEMIGNSIHDFILQDDAKKTNQTISEIVNGNEVKSFFNRYRKKDGSTAYNLWSAKFDSATKLRYAVAKDAKEIIQEKRHLKLLESVITNTHDAVLITEAEPFDNPGPKIIYVNEAFTKMTGYTAEEVIGKTPRILQGPKSNYQELRKLGEALRKWQSYEITTINYKKNGEEFWVNFKINPVADETGWYTHWIAIERDVTESKIIEENLIKAKEIAEENELKMKEAQKLANLGSWYYDVINKKSNWSEETYRIWGLYPENTEIDLVDHKKLVHPKDWERFNSVINNATEKGIPYKMELELICPDDTYKKVNTIGEPIFDENHNVIAFRGTTQDITDRVIIENELRDAKERAEKSQYAMEQASKLAKIGYWEHNFITNKLTWSDYIYELYNLSPEVNNIKYLDAREFFDSQSQEKIIKATKELIKNGTPYDLELRMINSKNEEIFVRNVVQPVYNDDNEIIGKRGIIQNITTEKYLQDLNREVARMVKIGSWSVDLEKETVFWSEQIHELHETDSKTYKPNLHEGTNFYRADFRNMVESSIENAVNTGEGWDFEAVIVTAKKKEIWIRSIGNAEFINGKCIRLYGGLQDIDSRKQAEIRLQSLANNLPGVVFQYFIYTNGTDALKNVTKGSLQVWGFEPEEVMDNNQLVWDRIKIVGDYEKVQKTILESIEHKTKWSCRFKYVMPNGELKILLGRGTPNVLADGTIQFNSILLDVSQEAKNEELLKRYTLELERSNEELEQFAYVASHDLQEPLRMISSFMDLLKRKYADKIDEKGQQYINFATDGAKRMKNLILDLLEYSRAGRTNEVRENVDLDLLLFEFKELRRKIIEEKKATLVYDQLPTIQSYRVPLTQIFHCLLDNALNYSKTDCPPIVEISYKEDDSNFIFVIKDNGIGIHPNYHDKIFLIFQRLHNNDKFTGTGIGLSLVKRQVEYLGGSIWLESEEEKGTTFFIQIPKNIKQLQT</sequence>
<feature type="domain" description="PAC" evidence="8">
    <location>
        <begin position="592"/>
        <end position="644"/>
    </location>
</feature>
<dbReference type="InterPro" id="IPR003661">
    <property type="entry name" value="HisK_dim/P_dom"/>
</dbReference>
<protein>
    <recommendedName>
        <fullName evidence="2">histidine kinase</fullName>
        <ecNumber evidence="2">2.7.13.3</ecNumber>
    </recommendedName>
</protein>
<evidence type="ECO:0000259" key="7">
    <source>
        <dbReference type="PROSITE" id="PS50112"/>
    </source>
</evidence>
<dbReference type="GO" id="GO:0000155">
    <property type="term" value="F:phosphorelay sensor kinase activity"/>
    <property type="evidence" value="ECO:0007669"/>
    <property type="project" value="InterPro"/>
</dbReference>
<evidence type="ECO:0000313" key="10">
    <source>
        <dbReference type="Proteomes" id="UP000237608"/>
    </source>
</evidence>
<dbReference type="GO" id="GO:0006355">
    <property type="term" value="P:regulation of DNA-templated transcription"/>
    <property type="evidence" value="ECO:0007669"/>
    <property type="project" value="InterPro"/>
</dbReference>
<feature type="domain" description="PAS" evidence="7">
    <location>
        <begin position="125"/>
        <end position="195"/>
    </location>
</feature>
<dbReference type="AlphaFoldDB" id="A0A2S7WAI6"/>
<accession>A0A2S7WAI6</accession>
<evidence type="ECO:0000259" key="6">
    <source>
        <dbReference type="PROSITE" id="PS50109"/>
    </source>
</evidence>
<feature type="domain" description="PAS" evidence="7">
    <location>
        <begin position="243"/>
        <end position="295"/>
    </location>
</feature>
<dbReference type="SMART" id="SM00086">
    <property type="entry name" value="PAC"/>
    <property type="match status" value="5"/>
</dbReference>
<keyword evidence="3" id="KW-0597">Phosphoprotein</keyword>
<dbReference type="SMART" id="SM00387">
    <property type="entry name" value="HATPase_c"/>
    <property type="match status" value="1"/>
</dbReference>
<dbReference type="SUPFAM" id="SSF47384">
    <property type="entry name" value="Homodimeric domain of signal transducing histidine kinase"/>
    <property type="match status" value="1"/>
</dbReference>
<dbReference type="SUPFAM" id="SSF55785">
    <property type="entry name" value="PYP-like sensor domain (PAS domain)"/>
    <property type="match status" value="7"/>
</dbReference>
<dbReference type="InterPro" id="IPR013655">
    <property type="entry name" value="PAS_fold_3"/>
</dbReference>
<dbReference type="Pfam" id="PF13426">
    <property type="entry name" value="PAS_9"/>
    <property type="match status" value="1"/>
</dbReference>
<evidence type="ECO:0000259" key="8">
    <source>
        <dbReference type="PROSITE" id="PS50113"/>
    </source>
</evidence>
<feature type="domain" description="PAC" evidence="8">
    <location>
        <begin position="457"/>
        <end position="509"/>
    </location>
</feature>
<dbReference type="EC" id="2.7.13.3" evidence="2"/>
<dbReference type="Proteomes" id="UP000237608">
    <property type="component" value="Unassembled WGS sequence"/>
</dbReference>
<dbReference type="OrthoDB" id="9124519at2"/>
<dbReference type="Pfam" id="PF00989">
    <property type="entry name" value="PAS"/>
    <property type="match status" value="1"/>
</dbReference>
<dbReference type="InterPro" id="IPR001610">
    <property type="entry name" value="PAC"/>
</dbReference>
<evidence type="ECO:0000256" key="4">
    <source>
        <dbReference type="ARBA" id="ARBA00022679"/>
    </source>
</evidence>
<keyword evidence="5" id="KW-0418">Kinase</keyword>
<dbReference type="PANTHER" id="PTHR43304:SF1">
    <property type="entry name" value="PAC DOMAIN-CONTAINING PROTEIN"/>
    <property type="match status" value="1"/>
</dbReference>
<dbReference type="CDD" id="cd00130">
    <property type="entry name" value="PAS"/>
    <property type="match status" value="2"/>
</dbReference>
<dbReference type="PROSITE" id="PS50113">
    <property type="entry name" value="PAC"/>
    <property type="match status" value="3"/>
</dbReference>
<dbReference type="NCBIfam" id="TIGR00229">
    <property type="entry name" value="sensory_box"/>
    <property type="match status" value="2"/>
</dbReference>
<feature type="domain" description="PAC" evidence="8">
    <location>
        <begin position="320"/>
        <end position="374"/>
    </location>
</feature>
<dbReference type="InterPro" id="IPR004358">
    <property type="entry name" value="Sig_transdc_His_kin-like_C"/>
</dbReference>
<proteinExistence type="predicted"/>
<reference evidence="9 10" key="1">
    <citation type="submission" date="2016-12" db="EMBL/GenBank/DDBJ databases">
        <title>Trade-off between light-utilization and light-protection in marine flavobacteria.</title>
        <authorList>
            <person name="Kumagai Y."/>
            <person name="Yoshizawa S."/>
            <person name="Kogure K."/>
            <person name="Iwasaki W."/>
        </authorList>
    </citation>
    <scope>NUCLEOTIDE SEQUENCE [LARGE SCALE GENOMIC DNA]</scope>
    <source>
        <strain evidence="9 10">KCTC 22729</strain>
    </source>
</reference>
<dbReference type="InterPro" id="IPR035965">
    <property type="entry name" value="PAS-like_dom_sf"/>
</dbReference>
<evidence type="ECO:0000313" key="9">
    <source>
        <dbReference type="EMBL" id="PQJ74597.1"/>
    </source>
</evidence>
<organism evidence="9 10">
    <name type="scientific">Polaribacter gangjinensis</name>
    <dbReference type="NCBI Taxonomy" id="574710"/>
    <lineage>
        <taxon>Bacteria</taxon>
        <taxon>Pseudomonadati</taxon>
        <taxon>Bacteroidota</taxon>
        <taxon>Flavobacteriia</taxon>
        <taxon>Flavobacteriales</taxon>
        <taxon>Flavobacteriaceae</taxon>
    </lineage>
</organism>
<dbReference type="Pfam" id="PF02518">
    <property type="entry name" value="HATPase_c"/>
    <property type="match status" value="1"/>
</dbReference>
<comment type="catalytic activity">
    <reaction evidence="1">
        <text>ATP + protein L-histidine = ADP + protein N-phospho-L-histidine.</text>
        <dbReference type="EC" id="2.7.13.3"/>
    </reaction>
</comment>
<dbReference type="EMBL" id="MSCL01000001">
    <property type="protein sequence ID" value="PQJ74597.1"/>
    <property type="molecule type" value="Genomic_DNA"/>
</dbReference>
<evidence type="ECO:0000256" key="1">
    <source>
        <dbReference type="ARBA" id="ARBA00000085"/>
    </source>
</evidence>
<dbReference type="Gene3D" id="3.30.450.20">
    <property type="entry name" value="PAS domain"/>
    <property type="match status" value="7"/>
</dbReference>
<dbReference type="InterPro" id="IPR003594">
    <property type="entry name" value="HATPase_dom"/>
</dbReference>
<dbReference type="InterPro" id="IPR036890">
    <property type="entry name" value="HATPase_C_sf"/>
</dbReference>
<dbReference type="InterPro" id="IPR036097">
    <property type="entry name" value="HisK_dim/P_sf"/>
</dbReference>
<comment type="caution">
    <text evidence="9">The sequence shown here is derived from an EMBL/GenBank/DDBJ whole genome shotgun (WGS) entry which is preliminary data.</text>
</comment>
<dbReference type="CDD" id="cd00082">
    <property type="entry name" value="HisKA"/>
    <property type="match status" value="1"/>
</dbReference>
<dbReference type="InterPro" id="IPR052162">
    <property type="entry name" value="Sensor_kinase/Photoreceptor"/>
</dbReference>
<dbReference type="Pfam" id="PF08447">
    <property type="entry name" value="PAS_3"/>
    <property type="match status" value="2"/>
</dbReference>
<feature type="domain" description="Histidine kinase" evidence="6">
    <location>
        <begin position="907"/>
        <end position="1121"/>
    </location>
</feature>
<dbReference type="InterPro" id="IPR000014">
    <property type="entry name" value="PAS"/>
</dbReference>
<evidence type="ECO:0000256" key="2">
    <source>
        <dbReference type="ARBA" id="ARBA00012438"/>
    </source>
</evidence>
<dbReference type="RefSeq" id="WP_105045747.1">
    <property type="nucleotide sequence ID" value="NZ_CP150662.1"/>
</dbReference>
<dbReference type="Gene3D" id="1.10.287.130">
    <property type="match status" value="1"/>
</dbReference>